<evidence type="ECO:0000313" key="2">
    <source>
        <dbReference type="Proteomes" id="UP001476950"/>
    </source>
</evidence>
<keyword evidence="2" id="KW-1185">Reference proteome</keyword>
<organism evidence="1 2">
    <name type="scientific">Stenomitos frigidus AS-A4</name>
    <dbReference type="NCBI Taxonomy" id="2933935"/>
    <lineage>
        <taxon>Bacteria</taxon>
        <taxon>Bacillati</taxon>
        <taxon>Cyanobacteriota</taxon>
        <taxon>Cyanophyceae</taxon>
        <taxon>Leptolyngbyales</taxon>
        <taxon>Leptolyngbyaceae</taxon>
        <taxon>Stenomitos</taxon>
    </lineage>
</organism>
<evidence type="ECO:0000313" key="1">
    <source>
        <dbReference type="EMBL" id="MEP1059473.1"/>
    </source>
</evidence>
<sequence length="166" mass="18605">MSQRSVLIPSSAGRKLKIESHYAPKQMKKTRSHQITFSLHNELQATAKHTLGITGELVDISFNGNEVNVECYSLDACLRLYSDSLRLAANAKRFGASTIVLRVNGAIEKKIPVDFILQMNGRAIHLPAFNINEILEQFTIEDIAQQSNTDLALVEQWVEQVKKKAQ</sequence>
<accession>A0ABV0KKC3</accession>
<dbReference type="EMBL" id="JAMPLM010000011">
    <property type="protein sequence ID" value="MEP1059473.1"/>
    <property type="molecule type" value="Genomic_DNA"/>
</dbReference>
<dbReference type="RefSeq" id="WP_190446442.1">
    <property type="nucleotide sequence ID" value="NZ_JAMPLM010000011.1"/>
</dbReference>
<proteinExistence type="predicted"/>
<protein>
    <submittedName>
        <fullName evidence="1">Uncharacterized protein</fullName>
    </submittedName>
</protein>
<dbReference type="Proteomes" id="UP001476950">
    <property type="component" value="Unassembled WGS sequence"/>
</dbReference>
<name>A0ABV0KKC3_9CYAN</name>
<reference evidence="1 2" key="1">
    <citation type="submission" date="2022-04" db="EMBL/GenBank/DDBJ databases">
        <title>Positive selection, recombination, and allopatry shape intraspecific diversity of widespread and dominant cyanobacteria.</title>
        <authorList>
            <person name="Wei J."/>
            <person name="Shu W."/>
            <person name="Hu C."/>
        </authorList>
    </citation>
    <scope>NUCLEOTIDE SEQUENCE [LARGE SCALE GENOMIC DNA]</scope>
    <source>
        <strain evidence="1 2">AS-A4</strain>
    </source>
</reference>
<comment type="caution">
    <text evidence="1">The sequence shown here is derived from an EMBL/GenBank/DDBJ whole genome shotgun (WGS) entry which is preliminary data.</text>
</comment>
<gene>
    <name evidence="1" type="ORF">NDI38_13580</name>
</gene>